<evidence type="ECO:0000313" key="3">
    <source>
        <dbReference type="EMBL" id="TFL02670.1"/>
    </source>
</evidence>
<protein>
    <recommendedName>
        <fullName evidence="2">DRBM domain-containing protein</fullName>
    </recommendedName>
</protein>
<dbReference type="EMBL" id="ML178822">
    <property type="protein sequence ID" value="TFL02670.1"/>
    <property type="molecule type" value="Genomic_DNA"/>
</dbReference>
<accession>A0A5C3QPC1</accession>
<keyword evidence="1" id="KW-0694">RNA-binding</keyword>
<dbReference type="Pfam" id="PF00035">
    <property type="entry name" value="dsrm"/>
    <property type="match status" value="1"/>
</dbReference>
<sequence length="87" mass="10233">MLADRDQRYRMRLNNWVQTYPLHVRPMLQWDSSEALHDSSGNTYFVICVYISDHLYGLGQHHSKRRAREIAAREAIHCLAREGYSVA</sequence>
<name>A0A5C3QPC1_9AGAR</name>
<evidence type="ECO:0000313" key="4">
    <source>
        <dbReference type="Proteomes" id="UP000305067"/>
    </source>
</evidence>
<reference evidence="3 4" key="1">
    <citation type="journal article" date="2019" name="Nat. Ecol. Evol.">
        <title>Megaphylogeny resolves global patterns of mushroom evolution.</title>
        <authorList>
            <person name="Varga T."/>
            <person name="Krizsan K."/>
            <person name="Foldi C."/>
            <person name="Dima B."/>
            <person name="Sanchez-Garcia M."/>
            <person name="Sanchez-Ramirez S."/>
            <person name="Szollosi G.J."/>
            <person name="Szarkandi J.G."/>
            <person name="Papp V."/>
            <person name="Albert L."/>
            <person name="Andreopoulos W."/>
            <person name="Angelini C."/>
            <person name="Antonin V."/>
            <person name="Barry K.W."/>
            <person name="Bougher N.L."/>
            <person name="Buchanan P."/>
            <person name="Buyck B."/>
            <person name="Bense V."/>
            <person name="Catcheside P."/>
            <person name="Chovatia M."/>
            <person name="Cooper J."/>
            <person name="Damon W."/>
            <person name="Desjardin D."/>
            <person name="Finy P."/>
            <person name="Geml J."/>
            <person name="Haridas S."/>
            <person name="Hughes K."/>
            <person name="Justo A."/>
            <person name="Karasinski D."/>
            <person name="Kautmanova I."/>
            <person name="Kiss B."/>
            <person name="Kocsube S."/>
            <person name="Kotiranta H."/>
            <person name="LaButti K.M."/>
            <person name="Lechner B.E."/>
            <person name="Liimatainen K."/>
            <person name="Lipzen A."/>
            <person name="Lukacs Z."/>
            <person name="Mihaltcheva S."/>
            <person name="Morgado L.N."/>
            <person name="Niskanen T."/>
            <person name="Noordeloos M.E."/>
            <person name="Ohm R.A."/>
            <person name="Ortiz-Santana B."/>
            <person name="Ovrebo C."/>
            <person name="Racz N."/>
            <person name="Riley R."/>
            <person name="Savchenko A."/>
            <person name="Shiryaev A."/>
            <person name="Soop K."/>
            <person name="Spirin V."/>
            <person name="Szebenyi C."/>
            <person name="Tomsovsky M."/>
            <person name="Tulloss R.E."/>
            <person name="Uehling J."/>
            <person name="Grigoriev I.V."/>
            <person name="Vagvolgyi C."/>
            <person name="Papp T."/>
            <person name="Martin F.M."/>
            <person name="Miettinen O."/>
            <person name="Hibbett D.S."/>
            <person name="Nagy L.G."/>
        </authorList>
    </citation>
    <scope>NUCLEOTIDE SEQUENCE [LARGE SCALE GENOMIC DNA]</scope>
    <source>
        <strain evidence="3 4">CBS 309.79</strain>
    </source>
</reference>
<dbReference type="Proteomes" id="UP000305067">
    <property type="component" value="Unassembled WGS sequence"/>
</dbReference>
<dbReference type="SUPFAM" id="SSF54768">
    <property type="entry name" value="dsRNA-binding domain-like"/>
    <property type="match status" value="1"/>
</dbReference>
<keyword evidence="4" id="KW-1185">Reference proteome</keyword>
<dbReference type="InterPro" id="IPR014720">
    <property type="entry name" value="dsRBD_dom"/>
</dbReference>
<evidence type="ECO:0000256" key="1">
    <source>
        <dbReference type="PROSITE-ProRule" id="PRU00266"/>
    </source>
</evidence>
<dbReference type="GO" id="GO:0003723">
    <property type="term" value="F:RNA binding"/>
    <property type="evidence" value="ECO:0007669"/>
    <property type="project" value="UniProtKB-UniRule"/>
</dbReference>
<dbReference type="PROSITE" id="PS50137">
    <property type="entry name" value="DS_RBD"/>
    <property type="match status" value="1"/>
</dbReference>
<gene>
    <name evidence="3" type="ORF">BDV98DRAFT_566219</name>
</gene>
<dbReference type="Gene3D" id="3.30.160.20">
    <property type="match status" value="1"/>
</dbReference>
<proteinExistence type="predicted"/>
<evidence type="ECO:0000259" key="2">
    <source>
        <dbReference type="PROSITE" id="PS50137"/>
    </source>
</evidence>
<organism evidence="3 4">
    <name type="scientific">Pterulicium gracile</name>
    <dbReference type="NCBI Taxonomy" id="1884261"/>
    <lineage>
        <taxon>Eukaryota</taxon>
        <taxon>Fungi</taxon>
        <taxon>Dikarya</taxon>
        <taxon>Basidiomycota</taxon>
        <taxon>Agaricomycotina</taxon>
        <taxon>Agaricomycetes</taxon>
        <taxon>Agaricomycetidae</taxon>
        <taxon>Agaricales</taxon>
        <taxon>Pleurotineae</taxon>
        <taxon>Pterulaceae</taxon>
        <taxon>Pterulicium</taxon>
    </lineage>
</organism>
<feature type="domain" description="DRBM" evidence="2">
    <location>
        <begin position="8"/>
        <end position="81"/>
    </location>
</feature>
<dbReference type="AlphaFoldDB" id="A0A5C3QPC1"/>